<dbReference type="RefSeq" id="XP_003100516.2">
    <property type="nucleotide sequence ID" value="XM_003100468.2"/>
</dbReference>
<dbReference type="Pfam" id="PF01827">
    <property type="entry name" value="FTH"/>
    <property type="match status" value="1"/>
</dbReference>
<dbReference type="GO" id="GO:0045087">
    <property type="term" value="P:innate immune response"/>
    <property type="evidence" value="ECO:0007669"/>
    <property type="project" value="TreeGrafter"/>
</dbReference>
<proteinExistence type="predicted"/>
<dbReference type="InterPro" id="IPR040161">
    <property type="entry name" value="FB224"/>
</dbReference>
<reference evidence="2 3" key="1">
    <citation type="submission" date="2019-12" db="EMBL/GenBank/DDBJ databases">
        <title>Chromosome-level assembly of the Caenorhabditis remanei genome.</title>
        <authorList>
            <person name="Teterina A.A."/>
            <person name="Willis J.H."/>
            <person name="Phillips P.C."/>
        </authorList>
    </citation>
    <scope>NUCLEOTIDE SEQUENCE [LARGE SCALE GENOMIC DNA]</scope>
    <source>
        <strain evidence="2 3">PX506</strain>
        <tissue evidence="2">Whole organism</tissue>
    </source>
</reference>
<accession>A0A6A5GJC4</accession>
<evidence type="ECO:0000313" key="2">
    <source>
        <dbReference type="EMBL" id="KAF1754602.1"/>
    </source>
</evidence>
<dbReference type="AlphaFoldDB" id="A0A6A5GJC4"/>
<evidence type="ECO:0000259" key="1">
    <source>
        <dbReference type="Pfam" id="PF01827"/>
    </source>
</evidence>
<protein>
    <recommendedName>
        <fullName evidence="1">DUF38 domain-containing protein</fullName>
    </recommendedName>
</protein>
<evidence type="ECO:0000313" key="3">
    <source>
        <dbReference type="Proteomes" id="UP000483820"/>
    </source>
</evidence>
<dbReference type="KEGG" id="crq:GCK72_021165"/>
<dbReference type="GeneID" id="9814808"/>
<comment type="caution">
    <text evidence="2">The sequence shown here is derived from an EMBL/GenBank/DDBJ whole genome shotgun (WGS) entry which is preliminary data.</text>
</comment>
<name>A0A6A5GJC4_CAERE</name>
<gene>
    <name evidence="2" type="ORF">GCK72_021165</name>
</gene>
<dbReference type="PANTHER" id="PTHR23015">
    <property type="entry name" value="UNCHARACTERIZED C.ELEGANS PROTEIN"/>
    <property type="match status" value="1"/>
</dbReference>
<organism evidence="2 3">
    <name type="scientific">Caenorhabditis remanei</name>
    <name type="common">Caenorhabditis vulgaris</name>
    <dbReference type="NCBI Taxonomy" id="31234"/>
    <lineage>
        <taxon>Eukaryota</taxon>
        <taxon>Metazoa</taxon>
        <taxon>Ecdysozoa</taxon>
        <taxon>Nematoda</taxon>
        <taxon>Chromadorea</taxon>
        <taxon>Rhabditida</taxon>
        <taxon>Rhabditina</taxon>
        <taxon>Rhabditomorpha</taxon>
        <taxon>Rhabditoidea</taxon>
        <taxon>Rhabditidae</taxon>
        <taxon>Peloderinae</taxon>
        <taxon>Caenorhabditis</taxon>
    </lineage>
</organism>
<dbReference type="CTD" id="9814808"/>
<sequence length="299" mass="34100">MRTRKVCHLLRDTVDRQPIVISDCAVRLPSVSTSVLNLNEYFNEYSKKGKNCEIYCYHSKRTKQIDDAWHVDLAMNDLSILFKSSNVRIENLVLILRREAKYVVDSCLRLIRDISNLHVGRLVLKVENTELALSALSSFKPGSFRCLTIEFSEPEKEVGILYDSRIIGTEQFRQAEEIDIVKYGIIDPIHLESFFHCSKFRITLSSLSGENILQLRDALASSDNFEACHIYLSRPLNLSNIGKSLEANVSDGAPFFTCEYPCPDTDSYLDIQVRPSKVFIFCYSTLESGEDDENSNLTK</sequence>
<dbReference type="PANTHER" id="PTHR23015:SF4">
    <property type="entry name" value="DUF38 DOMAIN-CONTAINING PROTEIN-RELATED"/>
    <property type="match status" value="1"/>
</dbReference>
<feature type="domain" description="DUF38" evidence="1">
    <location>
        <begin position="105"/>
        <end position="241"/>
    </location>
</feature>
<dbReference type="EMBL" id="WUAV01000005">
    <property type="protein sequence ID" value="KAF1754602.1"/>
    <property type="molecule type" value="Genomic_DNA"/>
</dbReference>
<dbReference type="Proteomes" id="UP000483820">
    <property type="component" value="Chromosome V"/>
</dbReference>
<dbReference type="InterPro" id="IPR002900">
    <property type="entry name" value="DUF38/FTH_CAE_spp"/>
</dbReference>